<dbReference type="STRING" id="658167.SAMN04488135_1218"/>
<dbReference type="GO" id="GO:0000257">
    <property type="term" value="F:nitrilase activity"/>
    <property type="evidence" value="ECO:0007669"/>
    <property type="project" value="UniProtKB-ARBA"/>
</dbReference>
<name>A0A1M6A4E7_9BURK</name>
<dbReference type="CDD" id="cd07564">
    <property type="entry name" value="nitrilases_CHs"/>
    <property type="match status" value="1"/>
</dbReference>
<dbReference type="InterPro" id="IPR044149">
    <property type="entry name" value="Nitrilases_CHs"/>
</dbReference>
<keyword evidence="5" id="KW-0378">Hydrolase</keyword>
<dbReference type="Pfam" id="PF00795">
    <property type="entry name" value="CN_hydrolase"/>
    <property type="match status" value="1"/>
</dbReference>
<evidence type="ECO:0000256" key="1">
    <source>
        <dbReference type="ARBA" id="ARBA00008129"/>
    </source>
</evidence>
<dbReference type="Proteomes" id="UP000184226">
    <property type="component" value="Unassembled WGS sequence"/>
</dbReference>
<dbReference type="PROSITE" id="PS50263">
    <property type="entry name" value="CN_HYDROLASE"/>
    <property type="match status" value="1"/>
</dbReference>
<feature type="domain" description="CN hydrolase" evidence="4">
    <location>
        <begin position="7"/>
        <end position="287"/>
    </location>
</feature>
<dbReference type="PANTHER" id="PTHR46044:SF2">
    <property type="entry name" value="CN HYDROLASE DOMAIN-CONTAINING PROTEIN"/>
    <property type="match status" value="1"/>
</dbReference>
<evidence type="ECO:0000256" key="2">
    <source>
        <dbReference type="PROSITE-ProRule" id="PRU10139"/>
    </source>
</evidence>
<evidence type="ECO:0000313" key="5">
    <source>
        <dbReference type="EMBL" id="SHI31209.1"/>
    </source>
</evidence>
<evidence type="ECO:0000313" key="6">
    <source>
        <dbReference type="Proteomes" id="UP000184226"/>
    </source>
</evidence>
<dbReference type="PROSITE" id="PS00920">
    <property type="entry name" value="NITRIL_CHT_1"/>
    <property type="match status" value="1"/>
</dbReference>
<dbReference type="AlphaFoldDB" id="A0A1M6A4E7"/>
<sequence>MITYPKYKAAAAHVSPVYFDIDKTVDKACDLIAEAARQGVQLLAFPESFIPGYPHWGRIVAPIETDALFGEMCARGLRIDGPEIARIRSAAKMHEVVVSIGFNEGTNASVGCLWNANVLIGSDGALLNHHRKLVPTYVEKLFWANGDGSGLKVSETALGRIGMLICGENANPLARYTLMAQGEQVHISSYPSVAPARNIDGSGGYDIQDGIRIRAASHSFEAKVFNIVASAPFDATARKFLEFLGDDKLALLDNGSPTVSMIIDPTGKPVSEIFEKDEGLCIGEIDLSKALPVKRIHDVVGYYNRFDIFDLRVNTAKNSPISWVDARESAMPRSSCEEQRPDDGIEEQSRHHE</sequence>
<evidence type="ECO:0000256" key="3">
    <source>
        <dbReference type="SAM" id="MobiDB-lite"/>
    </source>
</evidence>
<feature type="active site" description="Proton acceptor" evidence="2">
    <location>
        <position position="47"/>
    </location>
</feature>
<dbReference type="SUPFAM" id="SSF56317">
    <property type="entry name" value="Carbon-nitrogen hydrolase"/>
    <property type="match status" value="1"/>
</dbReference>
<dbReference type="PANTHER" id="PTHR46044">
    <property type="entry name" value="NITRILASE"/>
    <property type="match status" value="1"/>
</dbReference>
<dbReference type="OrthoDB" id="9803803at2"/>
<dbReference type="InterPro" id="IPR036526">
    <property type="entry name" value="C-N_Hydrolase_sf"/>
</dbReference>
<evidence type="ECO:0000259" key="4">
    <source>
        <dbReference type="PROSITE" id="PS50263"/>
    </source>
</evidence>
<proteinExistence type="inferred from homology"/>
<reference evidence="5 6" key="1">
    <citation type="submission" date="2016-11" db="EMBL/GenBank/DDBJ databases">
        <authorList>
            <person name="Jaros S."/>
            <person name="Januszkiewicz K."/>
            <person name="Wedrychowicz H."/>
        </authorList>
    </citation>
    <scope>NUCLEOTIDE SEQUENCE [LARGE SCALE GENOMIC DNA]</scope>
    <source>
        <strain evidence="5 6">CGMCC 1.10190</strain>
    </source>
</reference>
<comment type="similarity">
    <text evidence="1">Belongs to the carbon-nitrogen hydrolase superfamily. Nitrilase family.</text>
</comment>
<dbReference type="InterPro" id="IPR003010">
    <property type="entry name" value="C-N_Hydrolase"/>
</dbReference>
<protein>
    <submittedName>
        <fullName evidence="5">Predicted amidohydrolase</fullName>
    </submittedName>
</protein>
<dbReference type="Gene3D" id="3.60.110.10">
    <property type="entry name" value="Carbon-nitrogen hydrolase"/>
    <property type="match status" value="1"/>
</dbReference>
<feature type="region of interest" description="Disordered" evidence="3">
    <location>
        <begin position="327"/>
        <end position="353"/>
    </location>
</feature>
<accession>A0A1M6A4E7</accession>
<dbReference type="InterPro" id="IPR000132">
    <property type="entry name" value="Nitrilase/CN_hydratase_CS"/>
</dbReference>
<dbReference type="EMBL" id="FQXE01000021">
    <property type="protein sequence ID" value="SHI31209.1"/>
    <property type="molecule type" value="Genomic_DNA"/>
</dbReference>
<dbReference type="RefSeq" id="WP_073109378.1">
    <property type="nucleotide sequence ID" value="NZ_FQXE01000021.1"/>
</dbReference>
<keyword evidence="6" id="KW-1185">Reference proteome</keyword>
<organism evidence="5 6">
    <name type="scientific">Pollutimonas bauzanensis</name>
    <dbReference type="NCBI Taxonomy" id="658167"/>
    <lineage>
        <taxon>Bacteria</taxon>
        <taxon>Pseudomonadati</taxon>
        <taxon>Pseudomonadota</taxon>
        <taxon>Betaproteobacteria</taxon>
        <taxon>Burkholderiales</taxon>
        <taxon>Alcaligenaceae</taxon>
        <taxon>Pollutimonas</taxon>
    </lineage>
</organism>
<gene>
    <name evidence="5" type="ORF">SAMN04488135_1218</name>
</gene>